<comment type="caution">
    <text evidence="12">The sequence shown here is derived from an EMBL/GenBank/DDBJ whole genome shotgun (WGS) entry which is preliminary data.</text>
</comment>
<feature type="transmembrane region" description="Helical" evidence="11">
    <location>
        <begin position="595"/>
        <end position="618"/>
    </location>
</feature>
<feature type="transmembrane region" description="Helical" evidence="11">
    <location>
        <begin position="232"/>
        <end position="252"/>
    </location>
</feature>
<dbReference type="PROSITE" id="PS50267">
    <property type="entry name" value="NA_NEUROTRAN_SYMP_3"/>
    <property type="match status" value="1"/>
</dbReference>
<keyword evidence="13" id="KW-1185">Reference proteome</keyword>
<dbReference type="Pfam" id="PF00209">
    <property type="entry name" value="SNF"/>
    <property type="match status" value="1"/>
</dbReference>
<feature type="region of interest" description="Disordered" evidence="10">
    <location>
        <begin position="1"/>
        <end position="46"/>
    </location>
</feature>
<feature type="compositionally biased region" description="Acidic residues" evidence="10">
    <location>
        <begin position="767"/>
        <end position="785"/>
    </location>
</feature>
<feature type="transmembrane region" description="Helical" evidence="11">
    <location>
        <begin position="519"/>
        <end position="540"/>
    </location>
</feature>
<dbReference type="PANTHER" id="PTHR11616:SF295">
    <property type="entry name" value="SODIUM: NEUROTRANSMITTER SYMPORTER FAMILY"/>
    <property type="match status" value="1"/>
</dbReference>
<feature type="disulfide bond" evidence="9">
    <location>
        <begin position="277"/>
        <end position="286"/>
    </location>
</feature>
<feature type="region of interest" description="Disordered" evidence="10">
    <location>
        <begin position="761"/>
        <end position="821"/>
    </location>
</feature>
<keyword evidence="6 11" id="KW-1133">Transmembrane helix</keyword>
<feature type="binding site" evidence="8">
    <location>
        <position position="401"/>
    </location>
    <ligand>
        <name>Na(+)</name>
        <dbReference type="ChEBI" id="CHEBI:29101"/>
        <label>1</label>
    </ligand>
</feature>
<dbReference type="InterPro" id="IPR000175">
    <property type="entry name" value="Na/ntran_symport"/>
</dbReference>
<keyword evidence="9" id="KW-1015">Disulfide bond</keyword>
<evidence type="ECO:0000256" key="3">
    <source>
        <dbReference type="ARBA" id="ARBA00022448"/>
    </source>
</evidence>
<evidence type="ECO:0000256" key="1">
    <source>
        <dbReference type="ARBA" id="ARBA00004141"/>
    </source>
</evidence>
<dbReference type="PANTHER" id="PTHR11616">
    <property type="entry name" value="SODIUM/CHLORIDE DEPENDENT TRANSPORTER"/>
    <property type="match status" value="1"/>
</dbReference>
<keyword evidence="7 11" id="KW-0472">Membrane</keyword>
<evidence type="ECO:0000256" key="5">
    <source>
        <dbReference type="ARBA" id="ARBA00022847"/>
    </source>
</evidence>
<dbReference type="EMBL" id="JARAKH010000031">
    <property type="protein sequence ID" value="KAK8385874.1"/>
    <property type="molecule type" value="Genomic_DNA"/>
</dbReference>
<feature type="transmembrane region" description="Helical" evidence="11">
    <location>
        <begin position="194"/>
        <end position="212"/>
    </location>
</feature>
<dbReference type="AlphaFoldDB" id="A0AAW0TE75"/>
<evidence type="ECO:0000256" key="2">
    <source>
        <dbReference type="ARBA" id="ARBA00006459"/>
    </source>
</evidence>
<feature type="binding site" evidence="8">
    <location>
        <position position="433"/>
    </location>
    <ligand>
        <name>Na(+)</name>
        <dbReference type="ChEBI" id="CHEBI:29101"/>
        <label>1</label>
    </ligand>
</feature>
<feature type="transmembrane region" description="Helical" evidence="11">
    <location>
        <begin position="552"/>
        <end position="574"/>
    </location>
</feature>
<evidence type="ECO:0000313" key="12">
    <source>
        <dbReference type="EMBL" id="KAK8385874.1"/>
    </source>
</evidence>
<keyword evidence="5" id="KW-0769">Symport</keyword>
<keyword evidence="8" id="KW-0915">Sodium</keyword>
<feature type="transmembrane region" description="Helical" evidence="11">
    <location>
        <begin position="390"/>
        <end position="410"/>
    </location>
</feature>
<dbReference type="InterPro" id="IPR037272">
    <property type="entry name" value="SNS_sf"/>
</dbReference>
<dbReference type="GO" id="GO:0046872">
    <property type="term" value="F:metal ion binding"/>
    <property type="evidence" value="ECO:0007669"/>
    <property type="project" value="UniProtKB-KW"/>
</dbReference>
<sequence length="821" mass="89603">MDTGGNGEGDIEMEGKERKQSTDSFSSMISMGRGAGSETSDGRRSRLLSLSSITTSVMRRPSSRVEVVDMPGGSMLVKVNEDSESTQGSVEGARTIAGMMGATDTNLVDKIIKQEMAHHSPAVGAPREEQKDSEEVENDAIKPREGEDDGDESERVLAFGATNILQHLHLALASPTLFRLPALAYKWSSNEGSGFLAAYTVLLLLIGLPLSVMEQTLAQFSSLGPTTIFRCLPILAGVGVGMVGACAVLIPYTSTVLSWSVRYTLDCLQPEVPWSKCPSGSNTSGCPDELAPSEYYFMRTVLGTTRVDDDQGWTVVLSLGLTQTLLWLALILAVWRGEAWRTGTLSRVWSLVTAGALVVQVVYGLQRPESGDGLGRAFIFNWRDLDKPDIWLDAFGQVLWSMGPCIGLLINRASYRHFRDRIRLDAYTAIVSNLLVGMASCLAVFPFLVSRHFVEKTPGFFLVEASKAVTHMEVPQIGGVLLYLGLCKALFDHTQILASTVSVGVSDLLPGRWRSGSRFFLCCATVCVFGFMASLPFITHEGIFLVRAVDTYSPWASGLFLGMVEVAGLVYLYGANNIGQHFRLMLRSDVRALVFVWRFLLLPFLLALGVWACVTGVSGPVEWEDLQRAEETEEAYRIGGVVVSLLPAALALVATVLLLLRHTKVIRRLLVPAEAWGPALAGHRALYTPGILRAKTKAPYLVVQVDVEGNADMPDKGWLPFGFFWVPSKSETHLLANNDAPTQVLLARYLKSRFSGMSCGDINPTIGDDDEEDDDDGIQEGEAEEQWTQTGTPSNSTNTVSSGVLLQPKNLPEDRTQHLHR</sequence>
<name>A0AAW0TE75_SCYPA</name>
<feature type="compositionally biased region" description="Polar residues" evidence="10">
    <location>
        <begin position="787"/>
        <end position="804"/>
    </location>
</feature>
<reference evidence="12 13" key="1">
    <citation type="submission" date="2023-03" db="EMBL/GenBank/DDBJ databases">
        <title>High-quality genome of Scylla paramamosain provides insights in environmental adaptation.</title>
        <authorList>
            <person name="Zhang L."/>
        </authorList>
    </citation>
    <scope>NUCLEOTIDE SEQUENCE [LARGE SCALE GENOMIC DNA]</scope>
    <source>
        <strain evidence="12">LZ_2023a</strain>
        <tissue evidence="12">Muscle</tissue>
    </source>
</reference>
<accession>A0AAW0TE75</accession>
<comment type="similarity">
    <text evidence="2">Belongs to the sodium:neurotransmitter symporter (SNF) (TC 2.A.22) family.</text>
</comment>
<dbReference type="GO" id="GO:0005283">
    <property type="term" value="F:amino acid:sodium symporter activity"/>
    <property type="evidence" value="ECO:0007669"/>
    <property type="project" value="TreeGrafter"/>
</dbReference>
<evidence type="ECO:0000313" key="13">
    <source>
        <dbReference type="Proteomes" id="UP001487740"/>
    </source>
</evidence>
<dbReference type="GO" id="GO:0005886">
    <property type="term" value="C:plasma membrane"/>
    <property type="evidence" value="ECO:0007669"/>
    <property type="project" value="TreeGrafter"/>
</dbReference>
<dbReference type="PRINTS" id="PR00176">
    <property type="entry name" value="NANEUSMPORT"/>
</dbReference>
<feature type="transmembrane region" description="Helical" evidence="11">
    <location>
        <begin position="312"/>
        <end position="335"/>
    </location>
</feature>
<evidence type="ECO:0000256" key="10">
    <source>
        <dbReference type="SAM" id="MobiDB-lite"/>
    </source>
</evidence>
<evidence type="ECO:0000256" key="7">
    <source>
        <dbReference type="ARBA" id="ARBA00023136"/>
    </source>
</evidence>
<evidence type="ECO:0000256" key="8">
    <source>
        <dbReference type="PIRSR" id="PIRSR600175-1"/>
    </source>
</evidence>
<dbReference type="Proteomes" id="UP001487740">
    <property type="component" value="Unassembled WGS sequence"/>
</dbReference>
<comment type="subcellular location">
    <subcellularLocation>
        <location evidence="1">Membrane</location>
        <topology evidence="1">Multi-pass membrane protein</topology>
    </subcellularLocation>
</comment>
<evidence type="ECO:0000256" key="9">
    <source>
        <dbReference type="PIRSR" id="PIRSR600175-2"/>
    </source>
</evidence>
<feature type="binding site" evidence="8">
    <location>
        <position position="492"/>
    </location>
    <ligand>
        <name>Na(+)</name>
        <dbReference type="ChEBI" id="CHEBI:29101"/>
        <label>1</label>
    </ligand>
</feature>
<keyword evidence="3" id="KW-0813">Transport</keyword>
<feature type="compositionally biased region" description="Basic and acidic residues" evidence="10">
    <location>
        <begin position="811"/>
        <end position="821"/>
    </location>
</feature>
<feature type="transmembrane region" description="Helical" evidence="11">
    <location>
        <begin position="347"/>
        <end position="365"/>
    </location>
</feature>
<dbReference type="GO" id="GO:0089718">
    <property type="term" value="P:amino acid import across plasma membrane"/>
    <property type="evidence" value="ECO:0007669"/>
    <property type="project" value="TreeGrafter"/>
</dbReference>
<dbReference type="GO" id="GO:0015179">
    <property type="term" value="F:L-amino acid transmembrane transporter activity"/>
    <property type="evidence" value="ECO:0007669"/>
    <property type="project" value="TreeGrafter"/>
</dbReference>
<feature type="region of interest" description="Disordered" evidence="10">
    <location>
        <begin position="117"/>
        <end position="153"/>
    </location>
</feature>
<protein>
    <submittedName>
        <fullName evidence="12">Uncharacterized protein</fullName>
    </submittedName>
</protein>
<feature type="transmembrane region" description="Helical" evidence="11">
    <location>
        <begin position="430"/>
        <end position="454"/>
    </location>
</feature>
<proteinExistence type="inferred from homology"/>
<keyword evidence="8" id="KW-0479">Metal-binding</keyword>
<feature type="transmembrane region" description="Helical" evidence="11">
    <location>
        <begin position="638"/>
        <end position="660"/>
    </location>
</feature>
<feature type="transmembrane region" description="Helical" evidence="11">
    <location>
        <begin position="474"/>
        <end position="491"/>
    </location>
</feature>
<evidence type="ECO:0000256" key="4">
    <source>
        <dbReference type="ARBA" id="ARBA00022692"/>
    </source>
</evidence>
<organism evidence="12 13">
    <name type="scientific">Scylla paramamosain</name>
    <name type="common">Mud crab</name>
    <dbReference type="NCBI Taxonomy" id="85552"/>
    <lineage>
        <taxon>Eukaryota</taxon>
        <taxon>Metazoa</taxon>
        <taxon>Ecdysozoa</taxon>
        <taxon>Arthropoda</taxon>
        <taxon>Crustacea</taxon>
        <taxon>Multicrustacea</taxon>
        <taxon>Malacostraca</taxon>
        <taxon>Eumalacostraca</taxon>
        <taxon>Eucarida</taxon>
        <taxon>Decapoda</taxon>
        <taxon>Pleocyemata</taxon>
        <taxon>Brachyura</taxon>
        <taxon>Eubrachyura</taxon>
        <taxon>Portunoidea</taxon>
        <taxon>Portunidae</taxon>
        <taxon>Portuninae</taxon>
        <taxon>Scylla</taxon>
    </lineage>
</organism>
<gene>
    <name evidence="12" type="ORF">O3P69_010564</name>
</gene>
<dbReference type="SUPFAM" id="SSF161070">
    <property type="entry name" value="SNF-like"/>
    <property type="match status" value="1"/>
</dbReference>
<evidence type="ECO:0000256" key="11">
    <source>
        <dbReference type="SAM" id="Phobius"/>
    </source>
</evidence>
<keyword evidence="4 11" id="KW-0812">Transmembrane</keyword>
<evidence type="ECO:0000256" key="6">
    <source>
        <dbReference type="ARBA" id="ARBA00022989"/>
    </source>
</evidence>